<dbReference type="EMBL" id="CP043494">
    <property type="protein sequence ID" value="WNG45870.1"/>
    <property type="molecule type" value="Genomic_DNA"/>
</dbReference>
<name>A0ABY9WTU8_9BACT</name>
<dbReference type="RefSeq" id="WP_395821584.1">
    <property type="nucleotide sequence ID" value="NZ_CP043494.1"/>
</dbReference>
<organism evidence="1 2">
    <name type="scientific">Archangium minus</name>
    <dbReference type="NCBI Taxonomy" id="83450"/>
    <lineage>
        <taxon>Bacteria</taxon>
        <taxon>Pseudomonadati</taxon>
        <taxon>Myxococcota</taxon>
        <taxon>Myxococcia</taxon>
        <taxon>Myxococcales</taxon>
        <taxon>Cystobacterineae</taxon>
        <taxon>Archangiaceae</taxon>
        <taxon>Archangium</taxon>
    </lineage>
</organism>
<proteinExistence type="predicted"/>
<evidence type="ECO:0000313" key="2">
    <source>
        <dbReference type="Proteomes" id="UP001611383"/>
    </source>
</evidence>
<evidence type="ECO:0008006" key="3">
    <source>
        <dbReference type="Google" id="ProtNLM"/>
    </source>
</evidence>
<accession>A0ABY9WTU8</accession>
<gene>
    <name evidence="1" type="ORF">F0U60_18455</name>
</gene>
<sequence>MSGGSGMWGVRVGPQVRFYPLGEVPLSPFLEAGTSLNFGGGTWVEVNGVRRDGDMLLTPVATLAVGSRLSLGRLFFVSSRVGWGWRLRQDNFQMRDGQPPDGLTDAAISLIQHGGFLFSGTLGVSFF</sequence>
<keyword evidence="2" id="KW-1185">Reference proteome</keyword>
<evidence type="ECO:0000313" key="1">
    <source>
        <dbReference type="EMBL" id="WNG45870.1"/>
    </source>
</evidence>
<protein>
    <recommendedName>
        <fullName evidence="3">Bacterial surface antigen (D15) domain-containing protein</fullName>
    </recommendedName>
</protein>
<dbReference type="Proteomes" id="UP001611383">
    <property type="component" value="Chromosome"/>
</dbReference>
<reference evidence="1 2" key="1">
    <citation type="submission" date="2019-08" db="EMBL/GenBank/DDBJ databases">
        <title>Archangium and Cystobacter genomes.</title>
        <authorList>
            <person name="Chen I.-C.K."/>
            <person name="Wielgoss S."/>
        </authorList>
    </citation>
    <scope>NUCLEOTIDE SEQUENCE [LARGE SCALE GENOMIC DNA]</scope>
    <source>
        <strain evidence="1 2">Cbm 6</strain>
    </source>
</reference>